<keyword evidence="2" id="KW-1185">Reference proteome</keyword>
<organism evidence="1 2">
    <name type="scientific">Cuscuta epithymum</name>
    <dbReference type="NCBI Taxonomy" id="186058"/>
    <lineage>
        <taxon>Eukaryota</taxon>
        <taxon>Viridiplantae</taxon>
        <taxon>Streptophyta</taxon>
        <taxon>Embryophyta</taxon>
        <taxon>Tracheophyta</taxon>
        <taxon>Spermatophyta</taxon>
        <taxon>Magnoliopsida</taxon>
        <taxon>eudicotyledons</taxon>
        <taxon>Gunneridae</taxon>
        <taxon>Pentapetalae</taxon>
        <taxon>asterids</taxon>
        <taxon>lamiids</taxon>
        <taxon>Solanales</taxon>
        <taxon>Convolvulaceae</taxon>
        <taxon>Cuscuteae</taxon>
        <taxon>Cuscuta</taxon>
        <taxon>Cuscuta subgen. Cuscuta</taxon>
    </lineage>
</organism>
<reference evidence="1" key="1">
    <citation type="submission" date="2022-07" db="EMBL/GenBank/DDBJ databases">
        <authorList>
            <person name="Macas J."/>
            <person name="Novak P."/>
            <person name="Neumann P."/>
        </authorList>
    </citation>
    <scope>NUCLEOTIDE SEQUENCE</scope>
</reference>
<gene>
    <name evidence="1" type="ORF">CEPIT_LOCUS29214</name>
</gene>
<sequence length="121" mass="13886">MLLLVPFDASPTMSYIVSRRLIHPTMSYIVSRRLIRPTMSYMTYISILVHHEMSVLHHKVHNCVAQNRPFFTNGILTTQLPFSLVCEPLLLAPNLAEQRELTYAHTVCVCEELTYAHTVCV</sequence>
<name>A0AAV0EZI9_9ASTE</name>
<evidence type="ECO:0000313" key="2">
    <source>
        <dbReference type="Proteomes" id="UP001152523"/>
    </source>
</evidence>
<protein>
    <submittedName>
        <fullName evidence="1">Uncharacterized protein</fullName>
    </submittedName>
</protein>
<evidence type="ECO:0000313" key="1">
    <source>
        <dbReference type="EMBL" id="CAH9128616.1"/>
    </source>
</evidence>
<comment type="caution">
    <text evidence="1">The sequence shown here is derived from an EMBL/GenBank/DDBJ whole genome shotgun (WGS) entry which is preliminary data.</text>
</comment>
<accession>A0AAV0EZI9</accession>
<proteinExistence type="predicted"/>
<dbReference type="Proteomes" id="UP001152523">
    <property type="component" value="Unassembled WGS sequence"/>
</dbReference>
<dbReference type="AlphaFoldDB" id="A0AAV0EZI9"/>
<dbReference type="EMBL" id="CAMAPF010000950">
    <property type="protein sequence ID" value="CAH9128616.1"/>
    <property type="molecule type" value="Genomic_DNA"/>
</dbReference>